<feature type="domain" description="4Fe-4S Mo/W bis-MGD-type" evidence="5">
    <location>
        <begin position="1"/>
        <end position="57"/>
    </location>
</feature>
<dbReference type="Gene3D" id="3.30.2070.10">
    <property type="entry name" value="Formate dehydrogenase/DMSO reductase"/>
    <property type="match status" value="1"/>
</dbReference>
<reference evidence="6 7" key="1">
    <citation type="submission" date="2023-12" db="EMBL/GenBank/DDBJ databases">
        <title>Phenotypic and Genomic Characterization of Methanothermobacter wolfeii Strain BSEL, a CO2-Capturing Archaeon with Minimal Nutrient Requirements.</title>
        <authorList>
            <person name="Ale Enriquez F."/>
            <person name="Ahring B.K."/>
        </authorList>
    </citation>
    <scope>NUCLEOTIDE SEQUENCE [LARGE SCALE GENOMIC DNA]</scope>
    <source>
        <strain evidence="6 7">BSEL-1</strain>
    </source>
</reference>
<organism evidence="6 7">
    <name type="scientific">Methanothermobacter wolfeii</name>
    <name type="common">Methanobacterium wolfei</name>
    <dbReference type="NCBI Taxonomy" id="145261"/>
    <lineage>
        <taxon>Archaea</taxon>
        <taxon>Methanobacteriati</taxon>
        <taxon>Methanobacteriota</taxon>
        <taxon>Methanomada group</taxon>
        <taxon>Methanobacteria</taxon>
        <taxon>Methanobacteriales</taxon>
        <taxon>Methanobacteriaceae</taxon>
        <taxon>Methanothermobacter</taxon>
    </lineage>
</organism>
<keyword evidence="7" id="KW-1185">Reference proteome</keyword>
<dbReference type="SUPFAM" id="SSF53706">
    <property type="entry name" value="Formate dehydrogenase/DMSO reductase, domains 1-3"/>
    <property type="match status" value="1"/>
</dbReference>
<dbReference type="Gene3D" id="2.40.40.20">
    <property type="match status" value="1"/>
</dbReference>
<dbReference type="Pfam" id="PF01568">
    <property type="entry name" value="Molydop_binding"/>
    <property type="match status" value="1"/>
</dbReference>
<gene>
    <name evidence="6" type="ORF">U2150_06680</name>
</gene>
<proteinExistence type="inferred from homology"/>
<dbReference type="InterPro" id="IPR006657">
    <property type="entry name" value="MoPterin_dinucl-bd_dom"/>
</dbReference>
<dbReference type="CDD" id="cd02775">
    <property type="entry name" value="MopB_CT"/>
    <property type="match status" value="1"/>
</dbReference>
<dbReference type="SUPFAM" id="SSF50692">
    <property type="entry name" value="ADC-like"/>
    <property type="match status" value="1"/>
</dbReference>
<dbReference type="Pfam" id="PF04879">
    <property type="entry name" value="Molybdop_Fe4S4"/>
    <property type="match status" value="1"/>
</dbReference>
<dbReference type="InterPro" id="IPR050612">
    <property type="entry name" value="Prok_Mopterin_Oxidored"/>
</dbReference>
<keyword evidence="4" id="KW-0411">Iron-sulfur</keyword>
<dbReference type="EMBL" id="JAXUHJ010000010">
    <property type="protein sequence ID" value="MEJ8543171.1"/>
    <property type="molecule type" value="Genomic_DNA"/>
</dbReference>
<accession>A0ABU8TVS7</accession>
<dbReference type="InterPro" id="IPR009010">
    <property type="entry name" value="Asp_de-COase-like_dom_sf"/>
</dbReference>
<dbReference type="PANTHER" id="PTHR43742:SF6">
    <property type="entry name" value="OXIDOREDUCTASE YYAE-RELATED"/>
    <property type="match status" value="1"/>
</dbReference>
<evidence type="ECO:0000256" key="4">
    <source>
        <dbReference type="ARBA" id="ARBA00023014"/>
    </source>
</evidence>
<dbReference type="Gene3D" id="3.40.228.10">
    <property type="entry name" value="Dimethylsulfoxide Reductase, domain 2"/>
    <property type="match status" value="1"/>
</dbReference>
<dbReference type="InterPro" id="IPR006963">
    <property type="entry name" value="Mopterin_OxRdtase_4Fe-4S_dom"/>
</dbReference>
<dbReference type="InterPro" id="IPR006656">
    <property type="entry name" value="Mopterin_OxRdtase"/>
</dbReference>
<name>A0ABU8TVS7_METWO</name>
<evidence type="ECO:0000256" key="1">
    <source>
        <dbReference type="ARBA" id="ARBA00010312"/>
    </source>
</evidence>
<keyword evidence="3" id="KW-0408">Iron</keyword>
<evidence type="ECO:0000313" key="7">
    <source>
        <dbReference type="Proteomes" id="UP001369247"/>
    </source>
</evidence>
<dbReference type="Gene3D" id="2.20.25.90">
    <property type="entry name" value="ADC-like domains"/>
    <property type="match status" value="1"/>
</dbReference>
<dbReference type="PANTHER" id="PTHR43742">
    <property type="entry name" value="TRIMETHYLAMINE-N-OXIDE REDUCTASE"/>
    <property type="match status" value="1"/>
</dbReference>
<sequence>MKVFTTCTRDCPGACGLNVYVVNGRVKSITGSRLHPYSRGFSCSKASLYHRRRLYSGSRILDPLIKSDDGTWKRISWDTALDILSEKLLECVDEYGSESIVYYQGFGVRTALRLINRRFFNLLGGVTTLRGTLCGGTGQAGQELDFGVRISHDPHDHLNSRCIFLWGRNPSVTDGNLWRIIRRAVRQGSTLVTVDPIRTLTAKRSDIHCQIRPGTDQYLALALSKIIIEEGLHDTEFIKRHVDNFEAYLELIEGFSLQRLSSITDVPESMMMELAGLCSDGPASMITGWGLQRYRDSHMALRFIDALAAVSGNIGIPGGGVSSGFDEYGAFDMGVTLEKETRKISMPLLGRELDTLESPPVRLVFITAGNPVTIGPNSMRTLEALRRVPFVVMVDHFLNDTSYASDLFLPATTFLEETDLAGSYGHSYVSPVNRAVKPLGNSRSEFWIFQKLSITMGIQGMNGSEKEWLELIASGLLDYYGIEIDELLRKPYRNPVPEVPFSNMEFPTPTGRFTLPEEITPEAPETSMRLLTVMPPEFIGSGEPKSMEGLLRIYMNPSTISEMGFEDGEVAVVESKTGTICAILKPCDDVRRDCAFTYRGGWLSKGNCINAVIEDMESYPGHGTPYNETAVGLRKIRGSGGSDHSAH</sequence>
<evidence type="ECO:0000259" key="5">
    <source>
        <dbReference type="PROSITE" id="PS51669"/>
    </source>
</evidence>
<evidence type="ECO:0000313" key="6">
    <source>
        <dbReference type="EMBL" id="MEJ8543171.1"/>
    </source>
</evidence>
<dbReference type="RefSeq" id="WP_340222496.1">
    <property type="nucleotide sequence ID" value="NZ_JAXUHJ010000010.1"/>
</dbReference>
<evidence type="ECO:0000256" key="3">
    <source>
        <dbReference type="ARBA" id="ARBA00023004"/>
    </source>
</evidence>
<dbReference type="Gene3D" id="3.40.50.740">
    <property type="match status" value="1"/>
</dbReference>
<protein>
    <submittedName>
        <fullName evidence="6">Molybdopterin-dependent oxidoreductase</fullName>
    </submittedName>
</protein>
<comment type="similarity">
    <text evidence="1">Belongs to the prokaryotic molybdopterin-containing oxidoreductase family.</text>
</comment>
<dbReference type="CDD" id="cd02766">
    <property type="entry name" value="MopB_3"/>
    <property type="match status" value="1"/>
</dbReference>
<dbReference type="PROSITE" id="PS51669">
    <property type="entry name" value="4FE4S_MOW_BIS_MGD"/>
    <property type="match status" value="1"/>
</dbReference>
<dbReference type="Proteomes" id="UP001369247">
    <property type="component" value="Unassembled WGS sequence"/>
</dbReference>
<dbReference type="Pfam" id="PF00384">
    <property type="entry name" value="Molybdopterin"/>
    <property type="match status" value="1"/>
</dbReference>
<comment type="caution">
    <text evidence="6">The sequence shown here is derived from an EMBL/GenBank/DDBJ whole genome shotgun (WGS) entry which is preliminary data.</text>
</comment>
<dbReference type="SMART" id="SM00926">
    <property type="entry name" value="Molybdop_Fe4S4"/>
    <property type="match status" value="1"/>
</dbReference>
<keyword evidence="2" id="KW-0479">Metal-binding</keyword>
<evidence type="ECO:0000256" key="2">
    <source>
        <dbReference type="ARBA" id="ARBA00022723"/>
    </source>
</evidence>